<dbReference type="PROSITE" id="PS50043">
    <property type="entry name" value="HTH_LUXR_2"/>
    <property type="match status" value="1"/>
</dbReference>
<dbReference type="Gene3D" id="1.10.10.10">
    <property type="entry name" value="Winged helix-like DNA-binding domain superfamily/Winged helix DNA-binding domain"/>
    <property type="match status" value="1"/>
</dbReference>
<accession>A0ABU4XC53</accession>
<keyword evidence="3" id="KW-0804">Transcription</keyword>
<reference evidence="5 6" key="1">
    <citation type="submission" date="2023-08" db="EMBL/GenBank/DDBJ databases">
        <title>Implementing the SeqCode for naming new Mesorhizobium species isolated from Vachellia karroo root nodules.</title>
        <authorList>
            <person name="Van Lill M."/>
        </authorList>
    </citation>
    <scope>NUCLEOTIDE SEQUENCE [LARGE SCALE GENOMIC DNA]</scope>
    <source>
        <strain evidence="5 6">VK23A</strain>
    </source>
</reference>
<dbReference type="PANTHER" id="PTHR44688:SF16">
    <property type="entry name" value="DNA-BINDING TRANSCRIPTIONAL ACTIVATOR DEVR_DOSR"/>
    <property type="match status" value="1"/>
</dbReference>
<dbReference type="InterPro" id="IPR016032">
    <property type="entry name" value="Sig_transdc_resp-reg_C-effctor"/>
</dbReference>
<dbReference type="SUPFAM" id="SSF46894">
    <property type="entry name" value="C-terminal effector domain of the bipartite response regulators"/>
    <property type="match status" value="1"/>
</dbReference>
<dbReference type="CDD" id="cd06170">
    <property type="entry name" value="LuxR_C_like"/>
    <property type="match status" value="1"/>
</dbReference>
<dbReference type="Pfam" id="PF13432">
    <property type="entry name" value="TPR_16"/>
    <property type="match status" value="2"/>
</dbReference>
<evidence type="ECO:0000256" key="3">
    <source>
        <dbReference type="ARBA" id="ARBA00023163"/>
    </source>
</evidence>
<keyword evidence="2" id="KW-0238">DNA-binding</keyword>
<keyword evidence="6" id="KW-1185">Reference proteome</keyword>
<name>A0ABU4XC53_9HYPH</name>
<dbReference type="SMART" id="SM00421">
    <property type="entry name" value="HTH_LUXR"/>
    <property type="match status" value="1"/>
</dbReference>
<evidence type="ECO:0000256" key="2">
    <source>
        <dbReference type="ARBA" id="ARBA00023125"/>
    </source>
</evidence>
<evidence type="ECO:0000313" key="6">
    <source>
        <dbReference type="Proteomes" id="UP001271780"/>
    </source>
</evidence>
<protein>
    <submittedName>
        <fullName evidence="5">LuxR C-terminal-related transcriptional regulator</fullName>
    </submittedName>
</protein>
<dbReference type="Gene3D" id="1.25.40.10">
    <property type="entry name" value="Tetratricopeptide repeat domain"/>
    <property type="match status" value="1"/>
</dbReference>
<organism evidence="5 6">
    <name type="scientific">Mesorhizobium dulcispinae</name>
    <dbReference type="NCBI Taxonomy" id="3072316"/>
    <lineage>
        <taxon>Bacteria</taxon>
        <taxon>Pseudomonadati</taxon>
        <taxon>Pseudomonadota</taxon>
        <taxon>Alphaproteobacteria</taxon>
        <taxon>Hyphomicrobiales</taxon>
        <taxon>Phyllobacteriaceae</taxon>
        <taxon>Mesorhizobium</taxon>
    </lineage>
</organism>
<keyword evidence="1" id="KW-0805">Transcription regulation</keyword>
<dbReference type="InterPro" id="IPR036388">
    <property type="entry name" value="WH-like_DNA-bd_sf"/>
</dbReference>
<sequence>MNHNATPTPAALSSGQPLPALSERERAVAEKFAAGLTYREIGEALFIAPSTVRTHLAAIYEKLGVRSKVALAMHINAIGAAPAPSSAVADASPVLAIFPIECLSADEHWRRFADGLSSDITVDLARYADLPVVAFHTMKALGSKPADFTADGKALGVAYFLSGQLRADAQRVRLTMELADAQTGVSLWSERFDRPIEDIFALQDSLTESVINVLAGCFGAIATVGRNAIRRKPPASLRAYDCYLLGVEQHNTFSRSGNREAIRLFSRALELDPTLVRAWTELAYAYSIEACNGFGSDPKQSIEKWHRAAENALRHDPTDSAANTCLGDAMGCLGDLEAAERCYRRAFEYGSNHADTLMLLAGSRALVAGDPGEAMPLIERAMRLNPFVPPWYFGMQGRILFAAGRHREAIAALRRSTLDSPNALMFLALAHAAAGEGAEAERFAARLDAEFPDFTVEGFISGYPVTNPGAVRAIRDAAKLVPIR</sequence>
<evidence type="ECO:0000259" key="4">
    <source>
        <dbReference type="PROSITE" id="PS50043"/>
    </source>
</evidence>
<evidence type="ECO:0000313" key="5">
    <source>
        <dbReference type="EMBL" id="MDX8471786.1"/>
    </source>
</evidence>
<dbReference type="Proteomes" id="UP001271780">
    <property type="component" value="Unassembled WGS sequence"/>
</dbReference>
<dbReference type="PRINTS" id="PR00038">
    <property type="entry name" value="HTHLUXR"/>
</dbReference>
<gene>
    <name evidence="5" type="ORF">RFM27_06870</name>
</gene>
<dbReference type="PANTHER" id="PTHR44688">
    <property type="entry name" value="DNA-BINDING TRANSCRIPTIONAL ACTIVATOR DEVR_DOSR"/>
    <property type="match status" value="1"/>
</dbReference>
<comment type="caution">
    <text evidence="5">The sequence shown here is derived from an EMBL/GenBank/DDBJ whole genome shotgun (WGS) entry which is preliminary data.</text>
</comment>
<feature type="domain" description="HTH luxR-type" evidence="4">
    <location>
        <begin position="14"/>
        <end position="79"/>
    </location>
</feature>
<dbReference type="InterPro" id="IPR000792">
    <property type="entry name" value="Tscrpt_reg_LuxR_C"/>
</dbReference>
<evidence type="ECO:0000256" key="1">
    <source>
        <dbReference type="ARBA" id="ARBA00023015"/>
    </source>
</evidence>
<dbReference type="SUPFAM" id="SSF81901">
    <property type="entry name" value="HCP-like"/>
    <property type="match status" value="1"/>
</dbReference>
<dbReference type="EMBL" id="JAVIIZ010000003">
    <property type="protein sequence ID" value="MDX8471786.1"/>
    <property type="molecule type" value="Genomic_DNA"/>
</dbReference>
<dbReference type="PROSITE" id="PS00622">
    <property type="entry name" value="HTH_LUXR_1"/>
    <property type="match status" value="1"/>
</dbReference>
<proteinExistence type="predicted"/>
<dbReference type="RefSeq" id="WP_320316144.1">
    <property type="nucleotide sequence ID" value="NZ_JAVIIX010000004.1"/>
</dbReference>
<dbReference type="InterPro" id="IPR011990">
    <property type="entry name" value="TPR-like_helical_dom_sf"/>
</dbReference>
<dbReference type="Pfam" id="PF00196">
    <property type="entry name" value="GerE"/>
    <property type="match status" value="1"/>
</dbReference>